<dbReference type="RefSeq" id="WP_039636689.1">
    <property type="nucleotide sequence ID" value="NZ_AYSO01000020.1"/>
</dbReference>
<organism evidence="7 8">
    <name type="scientific">Clostridium argentinense CDC 2741</name>
    <dbReference type="NCBI Taxonomy" id="1418104"/>
    <lineage>
        <taxon>Bacteria</taxon>
        <taxon>Bacillati</taxon>
        <taxon>Bacillota</taxon>
        <taxon>Clostridia</taxon>
        <taxon>Eubacteriales</taxon>
        <taxon>Clostridiaceae</taxon>
        <taxon>Clostridium</taxon>
    </lineage>
</organism>
<sequence length="236" mass="26890">MRVFLIIISILQLLMIILNGIYVLRKMNKIGKEDGELNLIIKMCFSFSMIVVAFLLWRNNFEILRNYSLLILLGMFFSAIGDMIMASIIKLKNRLIGGMAFFSLAHIFYILAYLKAIAAYKESLNYLVFILIGMYIFCIILWRVFVFNSTKSLTLNIVALVYALVICTMASLAINISLTVSGAWWMTTIGALLFILSDFLIGLSEIKEKGPKNQSVWVWLTYVPAQMCIIYTLALL</sequence>
<keyword evidence="5 6" id="KW-0472">Membrane</keyword>
<comment type="subcellular location">
    <subcellularLocation>
        <location evidence="1">Membrane</location>
        <topology evidence="1">Multi-pass membrane protein</topology>
    </subcellularLocation>
</comment>
<dbReference type="GO" id="GO:0016787">
    <property type="term" value="F:hydrolase activity"/>
    <property type="evidence" value="ECO:0007669"/>
    <property type="project" value="TreeGrafter"/>
</dbReference>
<comment type="similarity">
    <text evidence="2">Belongs to the TMEM86 family.</text>
</comment>
<dbReference type="Pfam" id="PF07947">
    <property type="entry name" value="YhhN"/>
    <property type="match status" value="1"/>
</dbReference>
<evidence type="ECO:0000256" key="5">
    <source>
        <dbReference type="ARBA" id="ARBA00023136"/>
    </source>
</evidence>
<evidence type="ECO:0000256" key="1">
    <source>
        <dbReference type="ARBA" id="ARBA00004141"/>
    </source>
</evidence>
<feature type="transmembrane region" description="Helical" evidence="6">
    <location>
        <begin position="184"/>
        <end position="204"/>
    </location>
</feature>
<evidence type="ECO:0000256" key="6">
    <source>
        <dbReference type="SAM" id="Phobius"/>
    </source>
</evidence>
<keyword evidence="4 6" id="KW-1133">Transmembrane helix</keyword>
<feature type="transmembrane region" description="Helical" evidence="6">
    <location>
        <begin position="95"/>
        <end position="114"/>
    </location>
</feature>
<dbReference type="GO" id="GO:0016020">
    <property type="term" value="C:membrane"/>
    <property type="evidence" value="ECO:0007669"/>
    <property type="project" value="UniProtKB-SubCell"/>
</dbReference>
<feature type="transmembrane region" description="Helical" evidence="6">
    <location>
        <begin position="6"/>
        <end position="25"/>
    </location>
</feature>
<dbReference type="AlphaFoldDB" id="A0A0C1R1Y3"/>
<dbReference type="InterPro" id="IPR012506">
    <property type="entry name" value="TMEM86B-like"/>
</dbReference>
<evidence type="ECO:0000313" key="8">
    <source>
        <dbReference type="Proteomes" id="UP000031366"/>
    </source>
</evidence>
<feature type="transmembrane region" description="Helical" evidence="6">
    <location>
        <begin position="69"/>
        <end position="88"/>
    </location>
</feature>
<name>A0A0C1R1Y3_9CLOT</name>
<evidence type="ECO:0000256" key="4">
    <source>
        <dbReference type="ARBA" id="ARBA00022989"/>
    </source>
</evidence>
<keyword evidence="8" id="KW-1185">Reference proteome</keyword>
<reference evidence="7 8" key="1">
    <citation type="journal article" date="2015" name="Infect. Genet. Evol.">
        <title>Genomic sequences of six botulinum neurotoxin-producing strains representing three clostridial species illustrate the mobility and diversity of botulinum neurotoxin genes.</title>
        <authorList>
            <person name="Smith T.J."/>
            <person name="Hill K.K."/>
            <person name="Xie G."/>
            <person name="Foley B.T."/>
            <person name="Williamson C.H."/>
            <person name="Foster J.T."/>
            <person name="Johnson S.L."/>
            <person name="Chertkov O."/>
            <person name="Teshima H."/>
            <person name="Gibbons H.S."/>
            <person name="Johnsky L.A."/>
            <person name="Karavis M.A."/>
            <person name="Smith L.A."/>
        </authorList>
    </citation>
    <scope>NUCLEOTIDE SEQUENCE [LARGE SCALE GENOMIC DNA]</scope>
    <source>
        <strain evidence="7 8">CDC 2741</strain>
    </source>
</reference>
<dbReference type="EMBL" id="AYSO01000020">
    <property type="protein sequence ID" value="KIE44451.1"/>
    <property type="molecule type" value="Genomic_DNA"/>
</dbReference>
<evidence type="ECO:0000313" key="7">
    <source>
        <dbReference type="EMBL" id="KIE44451.1"/>
    </source>
</evidence>
<dbReference type="PANTHER" id="PTHR31885:SF6">
    <property type="entry name" value="GH04784P"/>
    <property type="match status" value="1"/>
</dbReference>
<keyword evidence="3 6" id="KW-0812">Transmembrane</keyword>
<evidence type="ECO:0000256" key="3">
    <source>
        <dbReference type="ARBA" id="ARBA00022692"/>
    </source>
</evidence>
<proteinExistence type="inferred from homology"/>
<dbReference type="OrthoDB" id="153043at2"/>
<feature type="transmembrane region" description="Helical" evidence="6">
    <location>
        <begin position="37"/>
        <end position="57"/>
    </location>
</feature>
<dbReference type="Proteomes" id="UP000031366">
    <property type="component" value="Unassembled WGS sequence"/>
</dbReference>
<feature type="transmembrane region" description="Helical" evidence="6">
    <location>
        <begin position="157"/>
        <end position="178"/>
    </location>
</feature>
<dbReference type="STRING" id="29341.RSJ17_06190"/>
<gene>
    <name evidence="7" type="ORF">U732_678</name>
</gene>
<evidence type="ECO:0000256" key="2">
    <source>
        <dbReference type="ARBA" id="ARBA00007375"/>
    </source>
</evidence>
<feature type="transmembrane region" description="Helical" evidence="6">
    <location>
        <begin position="126"/>
        <end position="145"/>
    </location>
</feature>
<dbReference type="PANTHER" id="PTHR31885">
    <property type="entry name" value="GH04784P"/>
    <property type="match status" value="1"/>
</dbReference>
<accession>A0A0C1R1Y3</accession>
<comment type="caution">
    <text evidence="7">The sequence shown here is derived from an EMBL/GenBank/DDBJ whole genome shotgun (WGS) entry which is preliminary data.</text>
</comment>
<protein>
    <submittedName>
        <fullName evidence="7">YhhN-like family protein</fullName>
    </submittedName>
</protein>
<feature type="transmembrane region" description="Helical" evidence="6">
    <location>
        <begin position="216"/>
        <end position="234"/>
    </location>
</feature>